<organism evidence="2 3">
    <name type="scientific">Bipolaris oryzae ATCC 44560</name>
    <dbReference type="NCBI Taxonomy" id="930090"/>
    <lineage>
        <taxon>Eukaryota</taxon>
        <taxon>Fungi</taxon>
        <taxon>Dikarya</taxon>
        <taxon>Ascomycota</taxon>
        <taxon>Pezizomycotina</taxon>
        <taxon>Dothideomycetes</taxon>
        <taxon>Pleosporomycetidae</taxon>
        <taxon>Pleosporales</taxon>
        <taxon>Pleosporineae</taxon>
        <taxon>Pleosporaceae</taxon>
        <taxon>Bipolaris</taxon>
    </lineage>
</organism>
<gene>
    <name evidence="2" type="ORF">COCMIDRAFT_2492</name>
</gene>
<dbReference type="AlphaFoldDB" id="W6ZXL8"/>
<feature type="compositionally biased region" description="Acidic residues" evidence="1">
    <location>
        <begin position="80"/>
        <end position="145"/>
    </location>
</feature>
<dbReference type="STRING" id="930090.W6ZXL8"/>
<dbReference type="Proteomes" id="UP000054032">
    <property type="component" value="Unassembled WGS sequence"/>
</dbReference>
<accession>W6ZXL8</accession>
<reference evidence="2 3" key="1">
    <citation type="journal article" date="2013" name="PLoS Genet.">
        <title>Comparative genome structure, secondary metabolite, and effector coding capacity across Cochliobolus pathogens.</title>
        <authorList>
            <person name="Condon B.J."/>
            <person name="Leng Y."/>
            <person name="Wu D."/>
            <person name="Bushley K.E."/>
            <person name="Ohm R.A."/>
            <person name="Otillar R."/>
            <person name="Martin J."/>
            <person name="Schackwitz W."/>
            <person name="Grimwood J."/>
            <person name="MohdZainudin N."/>
            <person name="Xue C."/>
            <person name="Wang R."/>
            <person name="Manning V.A."/>
            <person name="Dhillon B."/>
            <person name="Tu Z.J."/>
            <person name="Steffenson B.J."/>
            <person name="Salamov A."/>
            <person name="Sun H."/>
            <person name="Lowry S."/>
            <person name="LaButti K."/>
            <person name="Han J."/>
            <person name="Copeland A."/>
            <person name="Lindquist E."/>
            <person name="Barry K."/>
            <person name="Schmutz J."/>
            <person name="Baker S.E."/>
            <person name="Ciuffetti L.M."/>
            <person name="Grigoriev I.V."/>
            <person name="Zhong S."/>
            <person name="Turgeon B.G."/>
        </authorList>
    </citation>
    <scope>NUCLEOTIDE SEQUENCE [LARGE SCALE GENOMIC DNA]</scope>
    <source>
        <strain evidence="2 3">ATCC 44560</strain>
    </source>
</reference>
<dbReference type="eggNOG" id="ENOG502S720">
    <property type="taxonomic scope" value="Eukaryota"/>
</dbReference>
<dbReference type="OrthoDB" id="3795483at2759"/>
<proteinExistence type="predicted"/>
<dbReference type="EMBL" id="KI963939">
    <property type="protein sequence ID" value="EUC48626.1"/>
    <property type="molecule type" value="Genomic_DNA"/>
</dbReference>
<evidence type="ECO:0000313" key="3">
    <source>
        <dbReference type="Proteomes" id="UP000054032"/>
    </source>
</evidence>
<dbReference type="KEGG" id="bor:COCMIDRAFT_2492"/>
<keyword evidence="3" id="KW-1185">Reference proteome</keyword>
<protein>
    <submittedName>
        <fullName evidence="2">Uncharacterized protein</fullName>
    </submittedName>
</protein>
<evidence type="ECO:0000313" key="2">
    <source>
        <dbReference type="EMBL" id="EUC48626.1"/>
    </source>
</evidence>
<feature type="region of interest" description="Disordered" evidence="1">
    <location>
        <begin position="79"/>
        <end position="153"/>
    </location>
</feature>
<name>W6ZXL8_COCMI</name>
<dbReference type="HOGENOM" id="CLU_048149_0_0_1"/>
<sequence>MASNDAPDRFMSLPLEVRHSIFEYLSNRASLIGKNNPKRLLLHWFEKEESENIIAAYMRDHPDFPEPVFSYSYNNVICASEDDGSSSDGDTTDEPETDTEEEDDDEEDEDEDEDGEDSEDSEEGSEDDEGDDEEDDEDGGGDEEGGYLRGNGTVGCDTYDSLRRAIVYPSAKWHHVPEFISLSHFPPPIELLLTSRQLSIEAKNWFYNVAVLRINATRNIAHTSFFEEALGKIADASFSPMRNIRKAEVKFIWDSAWIRTDTTGLAEAVFPALLQQRAVFVHKILSKAPDLQKVDIKWHDSVQDSESANLKMEVLKHFQTLSATVQVEEHYRAADAKPKRHSIAGKRRLEFESFLSNLMLGHPS</sequence>
<evidence type="ECO:0000256" key="1">
    <source>
        <dbReference type="SAM" id="MobiDB-lite"/>
    </source>
</evidence>
<dbReference type="GeneID" id="19120662"/>
<dbReference type="RefSeq" id="XP_007684796.1">
    <property type="nucleotide sequence ID" value="XM_007686606.1"/>
</dbReference>